<accession>A0A2P6PCV0</accession>
<name>A0A2P6PCV0_ROSCH</name>
<evidence type="ECO:0000256" key="1">
    <source>
        <dbReference type="SAM" id="MobiDB-lite"/>
    </source>
</evidence>
<organism evidence="2 3">
    <name type="scientific">Rosa chinensis</name>
    <name type="common">China rose</name>
    <dbReference type="NCBI Taxonomy" id="74649"/>
    <lineage>
        <taxon>Eukaryota</taxon>
        <taxon>Viridiplantae</taxon>
        <taxon>Streptophyta</taxon>
        <taxon>Embryophyta</taxon>
        <taxon>Tracheophyta</taxon>
        <taxon>Spermatophyta</taxon>
        <taxon>Magnoliopsida</taxon>
        <taxon>eudicotyledons</taxon>
        <taxon>Gunneridae</taxon>
        <taxon>Pentapetalae</taxon>
        <taxon>rosids</taxon>
        <taxon>fabids</taxon>
        <taxon>Rosales</taxon>
        <taxon>Rosaceae</taxon>
        <taxon>Rosoideae</taxon>
        <taxon>Rosoideae incertae sedis</taxon>
        <taxon>Rosa</taxon>
    </lineage>
</organism>
<dbReference type="Gramene" id="PRQ19757">
    <property type="protein sequence ID" value="PRQ19757"/>
    <property type="gene ID" value="RchiOBHm_Chr7g0220741"/>
</dbReference>
<sequence length="123" mass="13451">MGDDGHGYCRTFGVGVPHSLVYPKESNISQSTNDLVQRITEQVRQEFQVQLQQLHAPIDFLQNKDTSTGSPRQIADATSGPGILRESIGDEVTLNANHDQPSLEQNSPVISPSQNGSQRVILL</sequence>
<gene>
    <name evidence="2" type="ORF">RchiOBHm_Chr7g0220741</name>
</gene>
<reference evidence="2 3" key="1">
    <citation type="journal article" date="2018" name="Nat. Genet.">
        <title>The Rosa genome provides new insights in the design of modern roses.</title>
        <authorList>
            <person name="Bendahmane M."/>
        </authorList>
    </citation>
    <scope>NUCLEOTIDE SEQUENCE [LARGE SCALE GENOMIC DNA]</scope>
    <source>
        <strain evidence="3">cv. Old Blush</strain>
    </source>
</reference>
<dbReference type="AlphaFoldDB" id="A0A2P6PCV0"/>
<comment type="caution">
    <text evidence="2">The sequence shown here is derived from an EMBL/GenBank/DDBJ whole genome shotgun (WGS) entry which is preliminary data.</text>
</comment>
<keyword evidence="3" id="KW-1185">Reference proteome</keyword>
<dbReference type="Proteomes" id="UP000238479">
    <property type="component" value="Chromosome 7"/>
</dbReference>
<protein>
    <submittedName>
        <fullName evidence="2">Uncharacterized protein</fullName>
    </submittedName>
</protein>
<proteinExistence type="predicted"/>
<dbReference type="EMBL" id="PDCK01000045">
    <property type="protein sequence ID" value="PRQ19757.1"/>
    <property type="molecule type" value="Genomic_DNA"/>
</dbReference>
<feature type="region of interest" description="Disordered" evidence="1">
    <location>
        <begin position="98"/>
        <end position="123"/>
    </location>
</feature>
<evidence type="ECO:0000313" key="3">
    <source>
        <dbReference type="Proteomes" id="UP000238479"/>
    </source>
</evidence>
<feature type="region of interest" description="Disordered" evidence="1">
    <location>
        <begin position="62"/>
        <end position="84"/>
    </location>
</feature>
<evidence type="ECO:0000313" key="2">
    <source>
        <dbReference type="EMBL" id="PRQ19757.1"/>
    </source>
</evidence>